<feature type="domain" description="HTH myb-type" evidence="8">
    <location>
        <begin position="433"/>
        <end position="488"/>
    </location>
</feature>
<keyword evidence="10" id="KW-1185">Reference proteome</keyword>
<evidence type="ECO:0000256" key="4">
    <source>
        <dbReference type="ARBA" id="ARBA00023242"/>
    </source>
</evidence>
<feature type="region of interest" description="Disordered" evidence="6">
    <location>
        <begin position="137"/>
        <end position="156"/>
    </location>
</feature>
<dbReference type="InterPro" id="IPR001005">
    <property type="entry name" value="SANT/Myb"/>
</dbReference>
<evidence type="ECO:0000256" key="3">
    <source>
        <dbReference type="ARBA" id="ARBA00023163"/>
    </source>
</evidence>
<dbReference type="AlphaFoldDB" id="A0A9W8B3G0"/>
<feature type="compositionally biased region" description="Basic residues" evidence="6">
    <location>
        <begin position="583"/>
        <end position="599"/>
    </location>
</feature>
<dbReference type="GO" id="GO:0019185">
    <property type="term" value="C:snRNA-activating protein complex"/>
    <property type="evidence" value="ECO:0007669"/>
    <property type="project" value="TreeGrafter"/>
</dbReference>
<protein>
    <recommendedName>
        <fullName evidence="11">Homeodomain-like protein</fullName>
    </recommendedName>
</protein>
<dbReference type="InterPro" id="IPR051575">
    <property type="entry name" value="Myb-like_DNA-bd"/>
</dbReference>
<comment type="caution">
    <text evidence="9">The sequence shown here is derived from an EMBL/GenBank/DDBJ whole genome shotgun (WGS) entry which is preliminary data.</text>
</comment>
<feature type="compositionally biased region" description="Polar residues" evidence="6">
    <location>
        <begin position="607"/>
        <end position="624"/>
    </location>
</feature>
<dbReference type="InterPro" id="IPR009057">
    <property type="entry name" value="Homeodomain-like_sf"/>
</dbReference>
<evidence type="ECO:0000259" key="7">
    <source>
        <dbReference type="PROSITE" id="PS50090"/>
    </source>
</evidence>
<feature type="domain" description="Myb-like" evidence="7">
    <location>
        <begin position="381"/>
        <end position="432"/>
    </location>
</feature>
<evidence type="ECO:0000256" key="6">
    <source>
        <dbReference type="SAM" id="MobiDB-lite"/>
    </source>
</evidence>
<feature type="region of interest" description="Disordered" evidence="6">
    <location>
        <begin position="73"/>
        <end position="97"/>
    </location>
</feature>
<organism evidence="9 10">
    <name type="scientific">Dimargaris verticillata</name>
    <dbReference type="NCBI Taxonomy" id="2761393"/>
    <lineage>
        <taxon>Eukaryota</taxon>
        <taxon>Fungi</taxon>
        <taxon>Fungi incertae sedis</taxon>
        <taxon>Zoopagomycota</taxon>
        <taxon>Kickxellomycotina</taxon>
        <taxon>Dimargaritomycetes</taxon>
        <taxon>Dimargaritales</taxon>
        <taxon>Dimargaritaceae</taxon>
        <taxon>Dimargaris</taxon>
    </lineage>
</organism>
<dbReference type="SUPFAM" id="SSF46689">
    <property type="entry name" value="Homeodomain-like"/>
    <property type="match status" value="3"/>
</dbReference>
<dbReference type="SMART" id="SM00717">
    <property type="entry name" value="SANT"/>
    <property type="match status" value="5"/>
</dbReference>
<accession>A0A9W8B3G0</accession>
<dbReference type="Pfam" id="PF00249">
    <property type="entry name" value="Myb_DNA-binding"/>
    <property type="match status" value="1"/>
</dbReference>
<evidence type="ECO:0000256" key="1">
    <source>
        <dbReference type="ARBA" id="ARBA00023015"/>
    </source>
</evidence>
<evidence type="ECO:0000313" key="9">
    <source>
        <dbReference type="EMBL" id="KAJ1974156.1"/>
    </source>
</evidence>
<gene>
    <name evidence="9" type="ORF">H4R34_004821</name>
</gene>
<dbReference type="GO" id="GO:0042796">
    <property type="term" value="P:snRNA transcription by RNA polymerase III"/>
    <property type="evidence" value="ECO:0007669"/>
    <property type="project" value="TreeGrafter"/>
</dbReference>
<proteinExistence type="predicted"/>
<dbReference type="Proteomes" id="UP001151582">
    <property type="component" value="Unassembled WGS sequence"/>
</dbReference>
<evidence type="ECO:0000256" key="5">
    <source>
        <dbReference type="SAM" id="Coils"/>
    </source>
</evidence>
<evidence type="ECO:0000313" key="10">
    <source>
        <dbReference type="Proteomes" id="UP001151582"/>
    </source>
</evidence>
<feature type="coiled-coil region" evidence="5">
    <location>
        <begin position="22"/>
        <end position="56"/>
    </location>
</feature>
<sequence>MTTSSSPTLPLPERARLALAINREYQQRLRFQLARVREAQKQNQLLQRRLDTFVRHTPVGPSLQYHNIAAQVQPPKPSEKLLDQTTQTAPDSPSTPAIEATAVVGDDISQQLSSLLASLENRNSLAQGNKVDDIISRNQGTSASSNSAAAPDNAPVTAKERLAATQEPVPTAPPTPSVTTDQPATEASPAPTKVTRGRASEKTSLAESCKEPDTFAPYFVDVEGTVPPQNPDAVVKAKYAPVLSKPRRWSDRERRSLAEGVRTQNKRIIADRLSQSQDVTRVLLDVDALPSRELEINLQGLDWRQIATDFVKSRQASECAIQWTCHDHPLINKTDWTPSELKQLREIVDNAAPRNWPTIAEELGTNRTAAQCFRKYREWSLANTQKRRWTAEEDAMLRQAVQIYGEKNWQQIAHILDNRTGQQCLHRWTKSVNPIIRRGRWDPEEDEALLTAVEIYGEGNWRQVQHYVLSRTDVQCRERYCNVLHPHVNQGPWTEIEDAKLLHNIRAIGLGKWSQIADLMDKRTDNQCWRRWKALVRAKKIDKERLFQPELHPDSRTLLYPEALPESGGVPEPAPIITGPTRGVKRKRRGSGRGRHGRARRADQSTRRTASPTNTATDLPNPES</sequence>
<dbReference type="InterPro" id="IPR017930">
    <property type="entry name" value="Myb_dom"/>
</dbReference>
<feature type="domain" description="Myb-like" evidence="7">
    <location>
        <begin position="433"/>
        <end position="484"/>
    </location>
</feature>
<dbReference type="EMBL" id="JANBQB010000695">
    <property type="protein sequence ID" value="KAJ1974156.1"/>
    <property type="molecule type" value="Genomic_DNA"/>
</dbReference>
<feature type="domain" description="Myb-like" evidence="7">
    <location>
        <begin position="328"/>
        <end position="380"/>
    </location>
</feature>
<feature type="domain" description="HTH myb-type" evidence="8">
    <location>
        <begin position="491"/>
        <end position="540"/>
    </location>
</feature>
<feature type="region of interest" description="Disordered" evidence="6">
    <location>
        <begin position="564"/>
        <end position="624"/>
    </location>
</feature>
<feature type="domain" description="HTH myb-type" evidence="8">
    <location>
        <begin position="381"/>
        <end position="430"/>
    </location>
</feature>
<keyword evidence="5" id="KW-0175">Coiled coil</keyword>
<dbReference type="FunFam" id="1.10.10.60:FF:000016">
    <property type="entry name" value="Transcriptional activator Myb isoform A"/>
    <property type="match status" value="1"/>
</dbReference>
<dbReference type="CDD" id="cd00167">
    <property type="entry name" value="SANT"/>
    <property type="match status" value="4"/>
</dbReference>
<feature type="compositionally biased region" description="Polar residues" evidence="6">
    <location>
        <begin position="83"/>
        <end position="95"/>
    </location>
</feature>
<dbReference type="Pfam" id="PF13921">
    <property type="entry name" value="Myb_DNA-bind_6"/>
    <property type="match status" value="2"/>
</dbReference>
<dbReference type="PROSITE" id="PS50090">
    <property type="entry name" value="MYB_LIKE"/>
    <property type="match status" value="4"/>
</dbReference>
<dbReference type="GO" id="GO:0000978">
    <property type="term" value="F:RNA polymerase II cis-regulatory region sequence-specific DNA binding"/>
    <property type="evidence" value="ECO:0007669"/>
    <property type="project" value="TreeGrafter"/>
</dbReference>
<keyword evidence="3" id="KW-0804">Transcription</keyword>
<feature type="region of interest" description="Disordered" evidence="6">
    <location>
        <begin position="166"/>
        <end position="208"/>
    </location>
</feature>
<evidence type="ECO:0000259" key="8">
    <source>
        <dbReference type="PROSITE" id="PS51294"/>
    </source>
</evidence>
<evidence type="ECO:0008006" key="11">
    <source>
        <dbReference type="Google" id="ProtNLM"/>
    </source>
</evidence>
<dbReference type="GO" id="GO:0001006">
    <property type="term" value="F:RNA polymerase III type 3 promoter sequence-specific DNA binding"/>
    <property type="evidence" value="ECO:0007669"/>
    <property type="project" value="TreeGrafter"/>
</dbReference>
<dbReference type="PANTHER" id="PTHR46621:SF1">
    <property type="entry name" value="SNRNA-ACTIVATING PROTEIN COMPLEX SUBUNIT 4"/>
    <property type="match status" value="1"/>
</dbReference>
<dbReference type="GO" id="GO:0042795">
    <property type="term" value="P:snRNA transcription by RNA polymerase II"/>
    <property type="evidence" value="ECO:0007669"/>
    <property type="project" value="TreeGrafter"/>
</dbReference>
<dbReference type="PANTHER" id="PTHR46621">
    <property type="entry name" value="SNRNA-ACTIVATING PROTEIN COMPLEX SUBUNIT 4"/>
    <property type="match status" value="1"/>
</dbReference>
<keyword evidence="2" id="KW-0238">DNA-binding</keyword>
<name>A0A9W8B3G0_9FUNG</name>
<evidence type="ECO:0000256" key="2">
    <source>
        <dbReference type="ARBA" id="ARBA00023125"/>
    </source>
</evidence>
<dbReference type="OrthoDB" id="2143914at2759"/>
<feature type="domain" description="Myb-like" evidence="7">
    <location>
        <begin position="485"/>
        <end position="536"/>
    </location>
</feature>
<dbReference type="PROSITE" id="PS51294">
    <property type="entry name" value="HTH_MYB"/>
    <property type="match status" value="3"/>
</dbReference>
<keyword evidence="1" id="KW-0805">Transcription regulation</keyword>
<dbReference type="Gene3D" id="1.10.10.60">
    <property type="entry name" value="Homeodomain-like"/>
    <property type="match status" value="4"/>
</dbReference>
<reference evidence="9" key="1">
    <citation type="submission" date="2022-07" db="EMBL/GenBank/DDBJ databases">
        <title>Phylogenomic reconstructions and comparative analyses of Kickxellomycotina fungi.</title>
        <authorList>
            <person name="Reynolds N.K."/>
            <person name="Stajich J.E."/>
            <person name="Barry K."/>
            <person name="Grigoriev I.V."/>
            <person name="Crous P."/>
            <person name="Smith M.E."/>
        </authorList>
    </citation>
    <scope>NUCLEOTIDE SEQUENCE</scope>
    <source>
        <strain evidence="9">RSA 567</strain>
    </source>
</reference>
<keyword evidence="4" id="KW-0539">Nucleus</keyword>